<organism evidence="2 3">
    <name type="scientific">Natronorubrum halalkaliphilum</name>
    <dbReference type="NCBI Taxonomy" id="2691917"/>
    <lineage>
        <taxon>Archaea</taxon>
        <taxon>Methanobacteriati</taxon>
        <taxon>Methanobacteriota</taxon>
        <taxon>Stenosarchaea group</taxon>
        <taxon>Halobacteria</taxon>
        <taxon>Halobacteriales</taxon>
        <taxon>Natrialbaceae</taxon>
        <taxon>Natronorubrum</taxon>
    </lineage>
</organism>
<evidence type="ECO:0000313" key="3">
    <source>
        <dbReference type="Proteomes" id="UP000434101"/>
    </source>
</evidence>
<dbReference type="SUPFAM" id="SSF53271">
    <property type="entry name" value="PRTase-like"/>
    <property type="match status" value="1"/>
</dbReference>
<evidence type="ECO:0000259" key="1">
    <source>
        <dbReference type="Pfam" id="PF00156"/>
    </source>
</evidence>
<dbReference type="Gene3D" id="3.30.1310.20">
    <property type="entry name" value="PRTase-like"/>
    <property type="match status" value="1"/>
</dbReference>
<dbReference type="InterPro" id="IPR000836">
    <property type="entry name" value="PRTase_dom"/>
</dbReference>
<proteinExistence type="predicted"/>
<protein>
    <submittedName>
        <fullName evidence="2">Phosphoribosyltransferase</fullName>
    </submittedName>
</protein>
<keyword evidence="2" id="KW-0808">Transferase</keyword>
<keyword evidence="2" id="KW-0328">Glycosyltransferase</keyword>
<dbReference type="Proteomes" id="UP000434101">
    <property type="component" value="Unassembled WGS sequence"/>
</dbReference>
<dbReference type="InterPro" id="IPR029057">
    <property type="entry name" value="PRTase-like"/>
</dbReference>
<gene>
    <name evidence="2" type="ORF">GS429_18010</name>
</gene>
<dbReference type="Gene3D" id="3.40.50.2020">
    <property type="match status" value="1"/>
</dbReference>
<feature type="domain" description="Phosphoribosyltransferase" evidence="1">
    <location>
        <begin position="36"/>
        <end position="194"/>
    </location>
</feature>
<sequence length="223" mass="23605">MVSRLVDSSRTMASTRQFADRTDAGERLGEALLERGIHAELVLAIPRGGLPLGRAVADALEAPLDVVVAKKIGAPGNPEYAVGAVASDGSVWRNERAISGTRTDEGYFQERRETEAENARQKAARYRGGRSAPELTDKTVVVVDDGVATGSTVRACLSQLQQSDATRIVLAVPVGPPDTIADLEAQVDAVVCLETPPGFSGVGQFYADFGQVSDEDAMAYLES</sequence>
<dbReference type="GO" id="GO:0016757">
    <property type="term" value="F:glycosyltransferase activity"/>
    <property type="evidence" value="ECO:0007669"/>
    <property type="project" value="UniProtKB-KW"/>
</dbReference>
<reference evidence="2 3" key="1">
    <citation type="submission" date="2020-01" db="EMBL/GenBank/DDBJ databases">
        <title>Natronorubrum sp. JWXQ-INN 674 isolated from Inner Mongolia Autonomous Region of China.</title>
        <authorList>
            <person name="Xue Q."/>
        </authorList>
    </citation>
    <scope>NUCLEOTIDE SEQUENCE [LARGE SCALE GENOMIC DNA]</scope>
    <source>
        <strain evidence="2 3">JWXQ-INN-674</strain>
    </source>
</reference>
<accession>A0A6B0VQ18</accession>
<keyword evidence="3" id="KW-1185">Reference proteome</keyword>
<evidence type="ECO:0000313" key="2">
    <source>
        <dbReference type="EMBL" id="MXV63921.1"/>
    </source>
</evidence>
<comment type="caution">
    <text evidence="2">The sequence shown here is derived from an EMBL/GenBank/DDBJ whole genome shotgun (WGS) entry which is preliminary data.</text>
</comment>
<dbReference type="EMBL" id="WUYX01000068">
    <property type="protein sequence ID" value="MXV63921.1"/>
    <property type="molecule type" value="Genomic_DNA"/>
</dbReference>
<dbReference type="Pfam" id="PF00156">
    <property type="entry name" value="Pribosyltran"/>
    <property type="match status" value="1"/>
</dbReference>
<name>A0A6B0VQ18_9EURY</name>
<dbReference type="AlphaFoldDB" id="A0A6B0VQ18"/>
<dbReference type="CDD" id="cd06223">
    <property type="entry name" value="PRTases_typeI"/>
    <property type="match status" value="1"/>
</dbReference>